<dbReference type="PROSITE" id="PS50885">
    <property type="entry name" value="HAMP"/>
    <property type="match status" value="1"/>
</dbReference>
<comment type="caution">
    <text evidence="17">The sequence shown here is derived from an EMBL/GenBank/DDBJ whole genome shotgun (WGS) entry which is preliminary data.</text>
</comment>
<comment type="function">
    <text evidence="14">Member of a two-component regulatory system.</text>
</comment>
<evidence type="ECO:0000256" key="4">
    <source>
        <dbReference type="ARBA" id="ARBA00022519"/>
    </source>
</evidence>
<accession>A0ABU1IC25</accession>
<evidence type="ECO:0000256" key="12">
    <source>
        <dbReference type="ARBA" id="ARBA00023012"/>
    </source>
</evidence>
<proteinExistence type="predicted"/>
<dbReference type="InterPro" id="IPR036097">
    <property type="entry name" value="HisK_dim/P_sf"/>
</dbReference>
<dbReference type="SMART" id="SM00387">
    <property type="entry name" value="HATPase_c"/>
    <property type="match status" value="1"/>
</dbReference>
<feature type="domain" description="HAMP" evidence="16">
    <location>
        <begin position="175"/>
        <end position="228"/>
    </location>
</feature>
<comment type="subcellular location">
    <subcellularLocation>
        <location evidence="2 14">Cell inner membrane</location>
    </subcellularLocation>
</comment>
<evidence type="ECO:0000256" key="11">
    <source>
        <dbReference type="ARBA" id="ARBA00022989"/>
    </source>
</evidence>
<keyword evidence="3 14" id="KW-1003">Cell membrane</keyword>
<keyword evidence="8 14" id="KW-0547">Nucleotide-binding</keyword>
<dbReference type="EC" id="2.7.13.3" evidence="14"/>
<dbReference type="Gene3D" id="3.30.565.10">
    <property type="entry name" value="Histidine kinase-like ATPase, C-terminal domain"/>
    <property type="match status" value="1"/>
</dbReference>
<dbReference type="CDD" id="cd00075">
    <property type="entry name" value="HATPase"/>
    <property type="match status" value="1"/>
</dbReference>
<sequence length="452" mass="49058">MPAWREPAADTRHSVLRRLAWQLGIGISLLLGAISMVVYLGVQQLHERAQSRLLAIKVQKLVETSNALLRPENQDFLRLLQANAVKRQGSRLQLHHEDGSAFYVDPADEAHVLSGQVRSRSFVLHSADGRMALNGRFDIDISEDVARQEALARMLALATAAGALLSAGLARWVVHRGLRPLSQLAEQTQAMSATRHLGHLHLSPPSVELSPLVQHFNELIDRLENGRVQLESFNADVAHELRTPLTALIGKTELALSRPRTEAELTQTLASNLEELGRMASVVNDMLFLARADGGQRARVGAPLSLGALMADLLEYHEADAAERGLQLRVEGDLTLPVDERLLQRGVSNLLSNASRYALPGSTIRIVLNAAGAAGPSVSVVNEGPRIPDAVLPRLFDRFYRGDAARQREGMHAGLGLAIVAAIARMHGGEVWASSDADRTEVGIRFAPATGL</sequence>
<dbReference type="InterPro" id="IPR050428">
    <property type="entry name" value="TCS_sensor_his_kinase"/>
</dbReference>
<dbReference type="InterPro" id="IPR003660">
    <property type="entry name" value="HAMP_dom"/>
</dbReference>
<evidence type="ECO:0000256" key="5">
    <source>
        <dbReference type="ARBA" id="ARBA00022553"/>
    </source>
</evidence>
<dbReference type="SUPFAM" id="SSF55874">
    <property type="entry name" value="ATPase domain of HSP90 chaperone/DNA topoisomerase II/histidine kinase"/>
    <property type="match status" value="1"/>
</dbReference>
<evidence type="ECO:0000256" key="10">
    <source>
        <dbReference type="ARBA" id="ARBA00022840"/>
    </source>
</evidence>
<keyword evidence="12 14" id="KW-0902">Two-component regulatory system</keyword>
<dbReference type="CDD" id="cd00082">
    <property type="entry name" value="HisKA"/>
    <property type="match status" value="1"/>
</dbReference>
<feature type="domain" description="Histidine kinase" evidence="15">
    <location>
        <begin position="236"/>
        <end position="450"/>
    </location>
</feature>
<dbReference type="SMART" id="SM00388">
    <property type="entry name" value="HisKA"/>
    <property type="match status" value="1"/>
</dbReference>
<keyword evidence="7 14" id="KW-0812">Transmembrane</keyword>
<keyword evidence="18" id="KW-1185">Reference proteome</keyword>
<evidence type="ECO:0000256" key="3">
    <source>
        <dbReference type="ARBA" id="ARBA00022475"/>
    </source>
</evidence>
<keyword evidence="13 14" id="KW-0472">Membrane</keyword>
<dbReference type="NCBIfam" id="TIGR01386">
    <property type="entry name" value="cztS_silS_copS"/>
    <property type="match status" value="1"/>
</dbReference>
<evidence type="ECO:0000259" key="16">
    <source>
        <dbReference type="PROSITE" id="PS50885"/>
    </source>
</evidence>
<evidence type="ECO:0000313" key="17">
    <source>
        <dbReference type="EMBL" id="MDR6214337.1"/>
    </source>
</evidence>
<evidence type="ECO:0000256" key="2">
    <source>
        <dbReference type="ARBA" id="ARBA00004533"/>
    </source>
</evidence>
<dbReference type="Pfam" id="PF02518">
    <property type="entry name" value="HATPase_c"/>
    <property type="match status" value="1"/>
</dbReference>
<dbReference type="SUPFAM" id="SSF47384">
    <property type="entry name" value="Homodimeric domain of signal transducing histidine kinase"/>
    <property type="match status" value="1"/>
</dbReference>
<dbReference type="Pfam" id="PF00512">
    <property type="entry name" value="HisKA"/>
    <property type="match status" value="1"/>
</dbReference>
<dbReference type="PANTHER" id="PTHR45436:SF9">
    <property type="entry name" value="SENSOR PROTEIN"/>
    <property type="match status" value="1"/>
</dbReference>
<evidence type="ECO:0000259" key="15">
    <source>
        <dbReference type="PROSITE" id="PS50109"/>
    </source>
</evidence>
<dbReference type="PROSITE" id="PS50109">
    <property type="entry name" value="HIS_KIN"/>
    <property type="match status" value="1"/>
</dbReference>
<dbReference type="Gene3D" id="6.10.340.10">
    <property type="match status" value="1"/>
</dbReference>
<dbReference type="PANTHER" id="PTHR45436">
    <property type="entry name" value="SENSOR HISTIDINE KINASE YKOH"/>
    <property type="match status" value="1"/>
</dbReference>
<evidence type="ECO:0000313" key="18">
    <source>
        <dbReference type="Proteomes" id="UP001267710"/>
    </source>
</evidence>
<evidence type="ECO:0000256" key="13">
    <source>
        <dbReference type="ARBA" id="ARBA00023136"/>
    </source>
</evidence>
<evidence type="ECO:0000256" key="6">
    <source>
        <dbReference type="ARBA" id="ARBA00022679"/>
    </source>
</evidence>
<dbReference type="EMBL" id="JAVIZX010000001">
    <property type="protein sequence ID" value="MDR6214337.1"/>
    <property type="molecule type" value="Genomic_DNA"/>
</dbReference>
<dbReference type="Proteomes" id="UP001267710">
    <property type="component" value="Unassembled WGS sequence"/>
</dbReference>
<comment type="catalytic activity">
    <reaction evidence="1 14">
        <text>ATP + protein L-histidine = ADP + protein N-phospho-L-histidine.</text>
        <dbReference type="EC" id="2.7.13.3"/>
    </reaction>
</comment>
<protein>
    <recommendedName>
        <fullName evidence="14">Sensor protein</fullName>
        <ecNumber evidence="14">2.7.13.3</ecNumber>
    </recommendedName>
</protein>
<evidence type="ECO:0000256" key="8">
    <source>
        <dbReference type="ARBA" id="ARBA00022741"/>
    </source>
</evidence>
<keyword evidence="10 14" id="KW-0067">ATP-binding</keyword>
<evidence type="ECO:0000256" key="14">
    <source>
        <dbReference type="RuleBase" id="RU364088"/>
    </source>
</evidence>
<evidence type="ECO:0000256" key="7">
    <source>
        <dbReference type="ARBA" id="ARBA00022692"/>
    </source>
</evidence>
<evidence type="ECO:0000256" key="9">
    <source>
        <dbReference type="ARBA" id="ARBA00022777"/>
    </source>
</evidence>
<keyword evidence="5" id="KW-0597">Phosphoprotein</keyword>
<dbReference type="Gene3D" id="1.10.287.130">
    <property type="match status" value="1"/>
</dbReference>
<dbReference type="InterPro" id="IPR003594">
    <property type="entry name" value="HATPase_dom"/>
</dbReference>
<keyword evidence="9 14" id="KW-0418">Kinase</keyword>
<dbReference type="InterPro" id="IPR005467">
    <property type="entry name" value="His_kinase_dom"/>
</dbReference>
<keyword evidence="6 14" id="KW-0808">Transferase</keyword>
<dbReference type="InterPro" id="IPR003661">
    <property type="entry name" value="HisK_dim/P_dom"/>
</dbReference>
<feature type="transmembrane region" description="Helical" evidence="14">
    <location>
        <begin position="20"/>
        <end position="42"/>
    </location>
</feature>
<dbReference type="Pfam" id="PF00672">
    <property type="entry name" value="HAMP"/>
    <property type="match status" value="1"/>
</dbReference>
<dbReference type="GO" id="GO:0004673">
    <property type="term" value="F:protein histidine kinase activity"/>
    <property type="evidence" value="ECO:0007669"/>
    <property type="project" value="UniProtKB-EC"/>
</dbReference>
<keyword evidence="11 14" id="KW-1133">Transmembrane helix</keyword>
<dbReference type="InterPro" id="IPR036890">
    <property type="entry name" value="HATPase_C_sf"/>
</dbReference>
<reference evidence="17 18" key="1">
    <citation type="submission" date="2023-08" db="EMBL/GenBank/DDBJ databases">
        <title>Functional and genomic diversity of the sorghum phyllosphere microbiome.</title>
        <authorList>
            <person name="Shade A."/>
        </authorList>
    </citation>
    <scope>NUCLEOTIDE SEQUENCE [LARGE SCALE GENOMIC DNA]</scope>
    <source>
        <strain evidence="17 18">SORGH_AS_0335</strain>
    </source>
</reference>
<dbReference type="RefSeq" id="WP_309828453.1">
    <property type="nucleotide sequence ID" value="NZ_JAVIZX010000001.1"/>
</dbReference>
<gene>
    <name evidence="17" type="ORF">QE399_002026</name>
</gene>
<evidence type="ECO:0000256" key="1">
    <source>
        <dbReference type="ARBA" id="ARBA00000085"/>
    </source>
</evidence>
<feature type="transmembrane region" description="Helical" evidence="14">
    <location>
        <begin position="154"/>
        <end position="174"/>
    </location>
</feature>
<organism evidence="17 18">
    <name type="scientific">Paracidovorax wautersii</name>
    <dbReference type="NCBI Taxonomy" id="1177982"/>
    <lineage>
        <taxon>Bacteria</taxon>
        <taxon>Pseudomonadati</taxon>
        <taxon>Pseudomonadota</taxon>
        <taxon>Betaproteobacteria</taxon>
        <taxon>Burkholderiales</taxon>
        <taxon>Comamonadaceae</taxon>
        <taxon>Paracidovorax</taxon>
    </lineage>
</organism>
<name>A0ABU1IC25_9BURK</name>
<dbReference type="InterPro" id="IPR006290">
    <property type="entry name" value="CztS_silS_copS"/>
</dbReference>
<keyword evidence="4 14" id="KW-0997">Cell inner membrane</keyword>